<dbReference type="Pfam" id="PF00293">
    <property type="entry name" value="NUDIX"/>
    <property type="match status" value="1"/>
</dbReference>
<dbReference type="InterPro" id="IPR000086">
    <property type="entry name" value="NUDIX_hydrolase_dom"/>
</dbReference>
<evidence type="ECO:0000313" key="4">
    <source>
        <dbReference type="Proteomes" id="UP000216339"/>
    </source>
</evidence>
<keyword evidence="4" id="KW-1185">Reference proteome</keyword>
<accession>A0A271J5N9</accession>
<proteinExistence type="predicted"/>
<dbReference type="InterPro" id="IPR051325">
    <property type="entry name" value="Nudix_hydrolase_domain"/>
</dbReference>
<dbReference type="GO" id="GO:0006754">
    <property type="term" value="P:ATP biosynthetic process"/>
    <property type="evidence" value="ECO:0007669"/>
    <property type="project" value="TreeGrafter"/>
</dbReference>
<dbReference type="RefSeq" id="WP_218830588.1">
    <property type="nucleotide sequence ID" value="NZ_MQWD01000001.1"/>
</dbReference>
<dbReference type="GO" id="GO:0004081">
    <property type="term" value="F:bis(5'-nucleosyl)-tetraphosphatase (asymmetrical) activity"/>
    <property type="evidence" value="ECO:0007669"/>
    <property type="project" value="TreeGrafter"/>
</dbReference>
<dbReference type="InterPro" id="IPR015797">
    <property type="entry name" value="NUDIX_hydrolase-like_dom_sf"/>
</dbReference>
<name>A0A271J5N9_9BACT</name>
<evidence type="ECO:0000259" key="2">
    <source>
        <dbReference type="PROSITE" id="PS51462"/>
    </source>
</evidence>
<dbReference type="AlphaFoldDB" id="A0A271J5N9"/>
<reference evidence="3 4" key="1">
    <citation type="submission" date="2016-11" db="EMBL/GenBank/DDBJ databases">
        <title>Study of marine rhodopsin-containing bacteria.</title>
        <authorList>
            <person name="Yoshizawa S."/>
            <person name="Kumagai Y."/>
            <person name="Kogure K."/>
        </authorList>
    </citation>
    <scope>NUCLEOTIDE SEQUENCE [LARGE SCALE GENOMIC DNA]</scope>
    <source>
        <strain evidence="3 4">SAORIC-28</strain>
    </source>
</reference>
<dbReference type="EMBL" id="MQWD01000001">
    <property type="protein sequence ID" value="PAP78567.1"/>
    <property type="molecule type" value="Genomic_DNA"/>
</dbReference>
<dbReference type="PANTHER" id="PTHR21340:SF0">
    <property type="entry name" value="BIS(5'-NUCLEOSYL)-TETRAPHOSPHATASE [ASYMMETRICAL]"/>
    <property type="match status" value="1"/>
</dbReference>
<organism evidence="3 4">
    <name type="scientific">Rubrivirga marina</name>
    <dbReference type="NCBI Taxonomy" id="1196024"/>
    <lineage>
        <taxon>Bacteria</taxon>
        <taxon>Pseudomonadati</taxon>
        <taxon>Rhodothermota</taxon>
        <taxon>Rhodothermia</taxon>
        <taxon>Rhodothermales</taxon>
        <taxon>Rubricoccaceae</taxon>
        <taxon>Rubrivirga</taxon>
    </lineage>
</organism>
<dbReference type="PROSITE" id="PS00893">
    <property type="entry name" value="NUDIX_BOX"/>
    <property type="match status" value="1"/>
</dbReference>
<feature type="domain" description="Nudix hydrolase" evidence="2">
    <location>
        <begin position="4"/>
        <end position="139"/>
    </location>
</feature>
<dbReference type="PANTHER" id="PTHR21340">
    <property type="entry name" value="DIADENOSINE 5,5-P1,P4-TETRAPHOSPHATE PYROPHOSPHOHYDROLASE MUTT"/>
    <property type="match status" value="1"/>
</dbReference>
<gene>
    <name evidence="3" type="ORF">BSZ37_20120</name>
</gene>
<dbReference type="InterPro" id="IPR020084">
    <property type="entry name" value="NUDIX_hydrolase_CS"/>
</dbReference>
<evidence type="ECO:0000256" key="1">
    <source>
        <dbReference type="ARBA" id="ARBA00022801"/>
    </source>
</evidence>
<keyword evidence="1" id="KW-0378">Hydrolase</keyword>
<dbReference type="Gene3D" id="3.90.79.10">
    <property type="entry name" value="Nucleoside Triphosphate Pyrophosphohydrolase"/>
    <property type="match status" value="1"/>
</dbReference>
<dbReference type="Proteomes" id="UP000216339">
    <property type="component" value="Unassembled WGS sequence"/>
</dbReference>
<protein>
    <recommendedName>
        <fullName evidence="2">Nudix hydrolase domain-containing protein</fullName>
    </recommendedName>
</protein>
<sequence>MPVLSLHAVDVYPYRRAAGGTEWLIARRAAGHAYAGSWRMIGGKIDGDEPAWRTALRELAEETGWRLGRGLLQLWALPSVNAHYDWAADRVVLAPAFAAEVEGEPVLDDEHDMAAWLPAEAAADRLVWPEQARLLRLAASLAESDRPAEWTVSALGAEGREEVPTA</sequence>
<evidence type="ECO:0000313" key="3">
    <source>
        <dbReference type="EMBL" id="PAP78567.1"/>
    </source>
</evidence>
<comment type="caution">
    <text evidence="3">The sequence shown here is derived from an EMBL/GenBank/DDBJ whole genome shotgun (WGS) entry which is preliminary data.</text>
</comment>
<dbReference type="PROSITE" id="PS51462">
    <property type="entry name" value="NUDIX"/>
    <property type="match status" value="1"/>
</dbReference>
<dbReference type="SUPFAM" id="SSF55811">
    <property type="entry name" value="Nudix"/>
    <property type="match status" value="1"/>
</dbReference>
<dbReference type="GO" id="GO:0006167">
    <property type="term" value="P:AMP biosynthetic process"/>
    <property type="evidence" value="ECO:0007669"/>
    <property type="project" value="TreeGrafter"/>
</dbReference>